<feature type="transmembrane region" description="Helical" evidence="5">
    <location>
        <begin position="323"/>
        <end position="340"/>
    </location>
</feature>
<protein>
    <submittedName>
        <fullName evidence="6">Amino acid/polyamine/organocation transporter (APC superfamily)</fullName>
    </submittedName>
</protein>
<dbReference type="RefSeq" id="WP_133582921.1">
    <property type="nucleotide sequence ID" value="NZ_SNYV01000011.1"/>
</dbReference>
<feature type="transmembrane region" description="Helical" evidence="5">
    <location>
        <begin position="229"/>
        <end position="250"/>
    </location>
</feature>
<dbReference type="EMBL" id="SNYV01000011">
    <property type="protein sequence ID" value="TDQ79106.1"/>
    <property type="molecule type" value="Genomic_DNA"/>
</dbReference>
<evidence type="ECO:0000256" key="5">
    <source>
        <dbReference type="SAM" id="Phobius"/>
    </source>
</evidence>
<feature type="transmembrane region" description="Helical" evidence="5">
    <location>
        <begin position="277"/>
        <end position="302"/>
    </location>
</feature>
<evidence type="ECO:0000313" key="7">
    <source>
        <dbReference type="Proteomes" id="UP000295292"/>
    </source>
</evidence>
<proteinExistence type="predicted"/>
<dbReference type="PIRSF" id="PIRSF006060">
    <property type="entry name" value="AA_transporter"/>
    <property type="match status" value="1"/>
</dbReference>
<feature type="transmembrane region" description="Helical" evidence="5">
    <location>
        <begin position="90"/>
        <end position="119"/>
    </location>
</feature>
<reference evidence="6 7" key="1">
    <citation type="submission" date="2019-03" db="EMBL/GenBank/DDBJ databases">
        <title>Genomic Encyclopedia of Archaeal and Bacterial Type Strains, Phase II (KMG-II): from individual species to whole genera.</title>
        <authorList>
            <person name="Goeker M."/>
        </authorList>
    </citation>
    <scope>NUCLEOTIDE SEQUENCE [LARGE SCALE GENOMIC DNA]</scope>
    <source>
        <strain evidence="6 7">DSM 28353</strain>
    </source>
</reference>
<evidence type="ECO:0000256" key="3">
    <source>
        <dbReference type="ARBA" id="ARBA00022989"/>
    </source>
</evidence>
<keyword evidence="3 5" id="KW-1133">Transmembrane helix</keyword>
<dbReference type="GO" id="GO:0015179">
    <property type="term" value="F:L-amino acid transmembrane transporter activity"/>
    <property type="evidence" value="ECO:0007669"/>
    <property type="project" value="TreeGrafter"/>
</dbReference>
<keyword evidence="2 5" id="KW-0812">Transmembrane</keyword>
<feature type="transmembrane region" description="Helical" evidence="5">
    <location>
        <begin position="151"/>
        <end position="172"/>
    </location>
</feature>
<comment type="subcellular location">
    <subcellularLocation>
        <location evidence="1">Membrane</location>
        <topology evidence="1">Multi-pass membrane protein</topology>
    </subcellularLocation>
</comment>
<dbReference type="AlphaFoldDB" id="A0A4R6WR47"/>
<dbReference type="Gene3D" id="1.20.1740.10">
    <property type="entry name" value="Amino acid/polyamine transporter I"/>
    <property type="match status" value="1"/>
</dbReference>
<dbReference type="GO" id="GO:0016020">
    <property type="term" value="C:membrane"/>
    <property type="evidence" value="ECO:0007669"/>
    <property type="project" value="UniProtKB-SubCell"/>
</dbReference>
<dbReference type="InterPro" id="IPR050598">
    <property type="entry name" value="AminoAcid_Transporter"/>
</dbReference>
<dbReference type="OrthoDB" id="9810109at2"/>
<keyword evidence="4 5" id="KW-0472">Membrane</keyword>
<keyword evidence="7" id="KW-1185">Reference proteome</keyword>
<name>A0A4R6WR47_9SPHI</name>
<sequence length="403" mass="43895">MKVFGKRPSAEKLGVGAGIALTVSNMVGTGVFTGLGYQLYDNSSIWSVCLLWILGGFTAFCGAVAYYRLISIYPGSGGETHFVAQMYGRWLGLLVALLSVVFGFMAPIALSAIAFASYLQTLIPWDLKILACLAIVLVSMVHLLRLTVRGAFQTGLAVVKMGMIMLFIVAGLMYDNGAAKLDWAIQREEVDAIFTAPFLGALMFVHYAYSGWNTSVYVFSELENKRTVYVSLFFSVVWITVLYVLLNIVFMRSVDIDLLRGVTEVGQVVGDAIFGPIYGGILVSIIGLLLIGNVSAMVWAGAQVSLKYKELLPIGGSSGGKNSLHVLIIAVGSILFVLKYDFEKLLLITSCILSLVSVAVVLGLFWTPIRLRKPHDLTFGTKICVIFYAIMMLSSSIYVLLIF</sequence>
<feature type="transmembrane region" description="Helical" evidence="5">
    <location>
        <begin position="125"/>
        <end position="144"/>
    </location>
</feature>
<feature type="transmembrane region" description="Helical" evidence="5">
    <location>
        <begin position="346"/>
        <end position="367"/>
    </location>
</feature>
<evidence type="ECO:0000256" key="1">
    <source>
        <dbReference type="ARBA" id="ARBA00004141"/>
    </source>
</evidence>
<feature type="transmembrane region" description="Helical" evidence="5">
    <location>
        <begin position="12"/>
        <end position="39"/>
    </location>
</feature>
<feature type="transmembrane region" description="Helical" evidence="5">
    <location>
        <begin position="192"/>
        <end position="209"/>
    </location>
</feature>
<dbReference type="PANTHER" id="PTHR11785:SF512">
    <property type="entry name" value="SOBREMESA, ISOFORM B"/>
    <property type="match status" value="1"/>
</dbReference>
<comment type="caution">
    <text evidence="6">The sequence shown here is derived from an EMBL/GenBank/DDBJ whole genome shotgun (WGS) entry which is preliminary data.</text>
</comment>
<evidence type="ECO:0000313" key="6">
    <source>
        <dbReference type="EMBL" id="TDQ79106.1"/>
    </source>
</evidence>
<dbReference type="Proteomes" id="UP000295292">
    <property type="component" value="Unassembled WGS sequence"/>
</dbReference>
<dbReference type="Pfam" id="PF13520">
    <property type="entry name" value="AA_permease_2"/>
    <property type="match status" value="1"/>
</dbReference>
<evidence type="ECO:0000256" key="4">
    <source>
        <dbReference type="ARBA" id="ARBA00023136"/>
    </source>
</evidence>
<feature type="transmembrane region" description="Helical" evidence="5">
    <location>
        <begin position="45"/>
        <end position="69"/>
    </location>
</feature>
<evidence type="ECO:0000256" key="2">
    <source>
        <dbReference type="ARBA" id="ARBA00022692"/>
    </source>
</evidence>
<gene>
    <name evidence="6" type="ORF">CLV99_0538</name>
</gene>
<organism evidence="6 7">
    <name type="scientific">Sphingobacterium yanglingense</name>
    <dbReference type="NCBI Taxonomy" id="1437280"/>
    <lineage>
        <taxon>Bacteria</taxon>
        <taxon>Pseudomonadati</taxon>
        <taxon>Bacteroidota</taxon>
        <taxon>Sphingobacteriia</taxon>
        <taxon>Sphingobacteriales</taxon>
        <taxon>Sphingobacteriaceae</taxon>
        <taxon>Sphingobacterium</taxon>
    </lineage>
</organism>
<dbReference type="InterPro" id="IPR002293">
    <property type="entry name" value="AA/rel_permease1"/>
</dbReference>
<feature type="transmembrane region" description="Helical" evidence="5">
    <location>
        <begin position="379"/>
        <end position="401"/>
    </location>
</feature>
<dbReference type="PANTHER" id="PTHR11785">
    <property type="entry name" value="AMINO ACID TRANSPORTER"/>
    <property type="match status" value="1"/>
</dbReference>
<accession>A0A4R6WR47</accession>